<dbReference type="OrthoDB" id="5335493at2759"/>
<accession>A0A6A6JH39</accession>
<dbReference type="GeneID" id="54554227"/>
<proteinExistence type="predicted"/>
<dbReference type="PANTHER" id="PTHR38790:SF9">
    <property type="entry name" value="F-BOX DOMAIN-CONTAINING PROTEIN"/>
    <property type="match status" value="1"/>
</dbReference>
<sequence>MHYEKCGMCTYPHTLHGRIERIAERAKPDRTRGSPNDQARLLTTKIQPPGNEDEKYKFVPGRCPSFDPVLPAILQVLADLRQTNIAVANGHLRVMQSNDDPPIWPPNATALAIIPRTHPLTPEKIHVRAGYHRRWIPLSDWLRTLGVRIYPHEIEKAQRIWWKVNNKAFPLLKLPAEIRLMIYLHALGGPDIYPVVSVNGNWTQSIDDPTAWQSSRIQPGLGNSHKVLFQDDNNPWRGYCDQLKKEIRTPVWQPNLALLRVNKQVHAEASYAMWELTRKCFINRQMFANVLAAQPGSARNYTWLKRIQLDFTNKQYFEFLGIAIDERTKQMRLDGNTRQCEVLLKSSIPTLQALDIRFRAPDVGFLASPWNQPCCQAVVVDWIMTFAFPWIKHVKEVTVSGVLRITTREKWTEILDSKRTGEATPFNESAEIARILNTPSRNLPPRCLCNRRYECIVGHNDRGGAFNFKIKEWMATQTEFDPYDTPYSEEEAKRREEIYELQRTGGWPDYI</sequence>
<evidence type="ECO:0000313" key="2">
    <source>
        <dbReference type="Proteomes" id="UP000800097"/>
    </source>
</evidence>
<protein>
    <recommendedName>
        <fullName evidence="3">F-box domain-containing protein</fullName>
    </recommendedName>
</protein>
<gene>
    <name evidence="1" type="ORF">EI97DRAFT_459896</name>
</gene>
<evidence type="ECO:0000313" key="1">
    <source>
        <dbReference type="EMBL" id="KAF2274946.1"/>
    </source>
</evidence>
<dbReference type="EMBL" id="ML986500">
    <property type="protein sequence ID" value="KAF2274946.1"/>
    <property type="molecule type" value="Genomic_DNA"/>
</dbReference>
<organism evidence="1 2">
    <name type="scientific">Westerdykella ornata</name>
    <dbReference type="NCBI Taxonomy" id="318751"/>
    <lineage>
        <taxon>Eukaryota</taxon>
        <taxon>Fungi</taxon>
        <taxon>Dikarya</taxon>
        <taxon>Ascomycota</taxon>
        <taxon>Pezizomycotina</taxon>
        <taxon>Dothideomycetes</taxon>
        <taxon>Pleosporomycetidae</taxon>
        <taxon>Pleosporales</taxon>
        <taxon>Sporormiaceae</taxon>
        <taxon>Westerdykella</taxon>
    </lineage>
</organism>
<dbReference type="RefSeq" id="XP_033652485.1">
    <property type="nucleotide sequence ID" value="XM_033801052.1"/>
</dbReference>
<dbReference type="PANTHER" id="PTHR38790">
    <property type="entry name" value="2EXR DOMAIN-CONTAINING PROTEIN-RELATED"/>
    <property type="match status" value="1"/>
</dbReference>
<dbReference type="AlphaFoldDB" id="A0A6A6JH39"/>
<evidence type="ECO:0008006" key="3">
    <source>
        <dbReference type="Google" id="ProtNLM"/>
    </source>
</evidence>
<reference evidence="1" key="1">
    <citation type="journal article" date="2020" name="Stud. Mycol.">
        <title>101 Dothideomycetes genomes: a test case for predicting lifestyles and emergence of pathogens.</title>
        <authorList>
            <person name="Haridas S."/>
            <person name="Albert R."/>
            <person name="Binder M."/>
            <person name="Bloem J."/>
            <person name="Labutti K."/>
            <person name="Salamov A."/>
            <person name="Andreopoulos B."/>
            <person name="Baker S."/>
            <person name="Barry K."/>
            <person name="Bills G."/>
            <person name="Bluhm B."/>
            <person name="Cannon C."/>
            <person name="Castanera R."/>
            <person name="Culley D."/>
            <person name="Daum C."/>
            <person name="Ezra D."/>
            <person name="Gonzalez J."/>
            <person name="Henrissat B."/>
            <person name="Kuo A."/>
            <person name="Liang C."/>
            <person name="Lipzen A."/>
            <person name="Lutzoni F."/>
            <person name="Magnuson J."/>
            <person name="Mondo S."/>
            <person name="Nolan M."/>
            <person name="Ohm R."/>
            <person name="Pangilinan J."/>
            <person name="Park H.-J."/>
            <person name="Ramirez L."/>
            <person name="Alfaro M."/>
            <person name="Sun H."/>
            <person name="Tritt A."/>
            <person name="Yoshinaga Y."/>
            <person name="Zwiers L.-H."/>
            <person name="Turgeon B."/>
            <person name="Goodwin S."/>
            <person name="Spatafora J."/>
            <person name="Crous P."/>
            <person name="Grigoriev I."/>
        </authorList>
    </citation>
    <scope>NUCLEOTIDE SEQUENCE</scope>
    <source>
        <strain evidence="1">CBS 379.55</strain>
    </source>
</reference>
<name>A0A6A6JH39_WESOR</name>
<keyword evidence="2" id="KW-1185">Reference proteome</keyword>
<dbReference type="Proteomes" id="UP000800097">
    <property type="component" value="Unassembled WGS sequence"/>
</dbReference>